<feature type="compositionally biased region" description="Basic and acidic residues" evidence="7">
    <location>
        <begin position="233"/>
        <end position="242"/>
    </location>
</feature>
<comment type="caution">
    <text evidence="9">The sequence shown here is derived from an EMBL/GenBank/DDBJ whole genome shotgun (WGS) entry which is preliminary data.</text>
</comment>
<dbReference type="InterPro" id="IPR006984">
    <property type="entry name" value="Fcf1/UTP23"/>
</dbReference>
<dbReference type="Pfam" id="PF24779">
    <property type="entry name" value="UTP23_sensor"/>
    <property type="match status" value="1"/>
</dbReference>
<keyword evidence="10" id="KW-1185">Reference proteome</keyword>
<organism evidence="9 10">
    <name type="scientific">Pisum sativum</name>
    <name type="common">Garden pea</name>
    <name type="synonym">Lathyrus oleraceus</name>
    <dbReference type="NCBI Taxonomy" id="3888"/>
    <lineage>
        <taxon>Eukaryota</taxon>
        <taxon>Viridiplantae</taxon>
        <taxon>Streptophyta</taxon>
        <taxon>Embryophyta</taxon>
        <taxon>Tracheophyta</taxon>
        <taxon>Spermatophyta</taxon>
        <taxon>Magnoliopsida</taxon>
        <taxon>eudicotyledons</taxon>
        <taxon>Gunneridae</taxon>
        <taxon>Pentapetalae</taxon>
        <taxon>rosids</taxon>
        <taxon>fabids</taxon>
        <taxon>Fabales</taxon>
        <taxon>Fabaceae</taxon>
        <taxon>Papilionoideae</taxon>
        <taxon>50 kb inversion clade</taxon>
        <taxon>NPAAA clade</taxon>
        <taxon>Hologalegina</taxon>
        <taxon>IRL clade</taxon>
        <taxon>Fabeae</taxon>
        <taxon>Lathyrus</taxon>
    </lineage>
</organism>
<comment type="function">
    <text evidence="5">Involved in rRNA-processing and ribosome biogenesis.</text>
</comment>
<dbReference type="SUPFAM" id="SSF88723">
    <property type="entry name" value="PIN domain-like"/>
    <property type="match status" value="1"/>
</dbReference>
<dbReference type="Gene3D" id="3.40.50.1010">
    <property type="entry name" value="5'-nuclease"/>
    <property type="match status" value="1"/>
</dbReference>
<dbReference type="Proteomes" id="UP001058974">
    <property type="component" value="Chromosome 2"/>
</dbReference>
<dbReference type="AlphaFoldDB" id="A0A9D4Y9K8"/>
<protein>
    <recommendedName>
        <fullName evidence="8">UTP23 sensor motif region domain-containing protein</fullName>
    </recommendedName>
</protein>
<accession>A0A9D4Y9K8</accession>
<evidence type="ECO:0000256" key="3">
    <source>
        <dbReference type="ARBA" id="ARBA00022552"/>
    </source>
</evidence>
<keyword evidence="4" id="KW-0539">Nucleus</keyword>
<dbReference type="PANTHER" id="PTHR12416">
    <property type="entry name" value="RRNA-PROCESSING PROTEIN UTP23 HOMOLOG"/>
    <property type="match status" value="1"/>
</dbReference>
<feature type="region of interest" description="Disordered" evidence="7">
    <location>
        <begin position="160"/>
        <end position="182"/>
    </location>
</feature>
<dbReference type="EMBL" id="JAMSHJ010000002">
    <property type="protein sequence ID" value="KAI5435134.1"/>
    <property type="molecule type" value="Genomic_DNA"/>
</dbReference>
<dbReference type="Pfam" id="PF04900">
    <property type="entry name" value="Fcf1"/>
    <property type="match status" value="1"/>
</dbReference>
<evidence type="ECO:0000256" key="4">
    <source>
        <dbReference type="ARBA" id="ARBA00023242"/>
    </source>
</evidence>
<comment type="similarity">
    <text evidence="6">Belongs to the UTP23/FCF1 family. UTP23 subfamily.</text>
</comment>
<evidence type="ECO:0000256" key="7">
    <source>
        <dbReference type="SAM" id="MobiDB-lite"/>
    </source>
</evidence>
<dbReference type="Gramene" id="Psat02G0181900-T2">
    <property type="protein sequence ID" value="KAI5435134.1"/>
    <property type="gene ID" value="KIW84_021819"/>
</dbReference>
<dbReference type="GO" id="GO:0006364">
    <property type="term" value="P:rRNA processing"/>
    <property type="evidence" value="ECO:0007669"/>
    <property type="project" value="UniProtKB-KW"/>
</dbReference>
<name>A0A9D4Y9K8_PEA</name>
<feature type="compositionally biased region" description="Basic residues" evidence="7">
    <location>
        <begin position="243"/>
        <end position="253"/>
    </location>
</feature>
<reference evidence="9 10" key="1">
    <citation type="journal article" date="2022" name="Nat. Genet.">
        <title>Improved pea reference genome and pan-genome highlight genomic features and evolutionary characteristics.</title>
        <authorList>
            <person name="Yang T."/>
            <person name="Liu R."/>
            <person name="Luo Y."/>
            <person name="Hu S."/>
            <person name="Wang D."/>
            <person name="Wang C."/>
            <person name="Pandey M.K."/>
            <person name="Ge S."/>
            <person name="Xu Q."/>
            <person name="Li N."/>
            <person name="Li G."/>
            <person name="Huang Y."/>
            <person name="Saxena R.K."/>
            <person name="Ji Y."/>
            <person name="Li M."/>
            <person name="Yan X."/>
            <person name="He Y."/>
            <person name="Liu Y."/>
            <person name="Wang X."/>
            <person name="Xiang C."/>
            <person name="Varshney R.K."/>
            <person name="Ding H."/>
            <person name="Gao S."/>
            <person name="Zong X."/>
        </authorList>
    </citation>
    <scope>NUCLEOTIDE SEQUENCE [LARGE SCALE GENOMIC DNA]</scope>
    <source>
        <strain evidence="9 10">cv. Zhongwan 6</strain>
    </source>
</reference>
<sequence length="262" mass="29885">MKIKKQSRHRKTLTFFTACFGFHKPYKVLCDGTFVHHLIVNRMTPADTALANILSSTVKLYTTRCVLAELKRLGKSYSEALEAAHNLIVARCEHEKCVRADLCITEVVGENNSEHFFVASQDTDLRKKLQEKEYVKTLEERRMHMTNTEYQIFRDRAKKKLAGGEDNNSNTEITENKDAGDPIASAQAIKRSITSRNQIGIKDKPQFKRKRAKAPNPLSCKKKKSRENQNNTLKEKKGDSTVKRSRKRNRSRKGQTAAETGS</sequence>
<evidence type="ECO:0000256" key="2">
    <source>
        <dbReference type="ARBA" id="ARBA00022517"/>
    </source>
</evidence>
<evidence type="ECO:0000256" key="6">
    <source>
        <dbReference type="ARBA" id="ARBA00038503"/>
    </source>
</evidence>
<evidence type="ECO:0000259" key="8">
    <source>
        <dbReference type="Pfam" id="PF24779"/>
    </source>
</evidence>
<evidence type="ECO:0000256" key="1">
    <source>
        <dbReference type="ARBA" id="ARBA00004604"/>
    </source>
</evidence>
<feature type="domain" description="UTP23 sensor motif region" evidence="8">
    <location>
        <begin position="207"/>
        <end position="225"/>
    </location>
</feature>
<comment type="subcellular location">
    <subcellularLocation>
        <location evidence="1">Nucleus</location>
        <location evidence="1">Nucleolus</location>
    </subcellularLocation>
</comment>
<dbReference type="CDD" id="cd08553">
    <property type="entry name" value="PIN_Fcf1-like"/>
    <property type="match status" value="1"/>
</dbReference>
<dbReference type="GO" id="GO:0032040">
    <property type="term" value="C:small-subunit processome"/>
    <property type="evidence" value="ECO:0007669"/>
    <property type="project" value="InterPro"/>
</dbReference>
<dbReference type="InterPro" id="IPR057776">
    <property type="entry name" value="UTP23_sensor"/>
</dbReference>
<evidence type="ECO:0000256" key="5">
    <source>
        <dbReference type="ARBA" id="ARBA00037300"/>
    </source>
</evidence>
<feature type="region of interest" description="Disordered" evidence="7">
    <location>
        <begin position="200"/>
        <end position="262"/>
    </location>
</feature>
<evidence type="ECO:0000313" key="10">
    <source>
        <dbReference type="Proteomes" id="UP001058974"/>
    </source>
</evidence>
<evidence type="ECO:0000313" key="9">
    <source>
        <dbReference type="EMBL" id="KAI5435134.1"/>
    </source>
</evidence>
<proteinExistence type="inferred from homology"/>
<dbReference type="InterPro" id="IPR029060">
    <property type="entry name" value="PIN-like_dom_sf"/>
</dbReference>
<keyword evidence="2" id="KW-0690">Ribosome biogenesis</keyword>
<gene>
    <name evidence="9" type="ORF">KIW84_021819</name>
</gene>
<keyword evidence="3" id="KW-0698">rRNA processing</keyword>
<dbReference type="FunFam" id="3.40.50.1010:FF:000006">
    <property type="entry name" value="rRNA-processing protein UTP23 homolog"/>
    <property type="match status" value="1"/>
</dbReference>